<dbReference type="NCBIfam" id="TIGR00506">
    <property type="entry name" value="ribB"/>
    <property type="match status" value="1"/>
</dbReference>
<protein>
    <recommendedName>
        <fullName evidence="20">Riboflavin biosynthesis protein RibBA</fullName>
    </recommendedName>
    <domain>
        <recommendedName>
            <fullName evidence="20">3,4-dihydroxy-2-butanone 4-phosphate synthase</fullName>
            <shortName evidence="20">DHBP synthase</shortName>
            <ecNumber evidence="20">4.1.99.12</ecNumber>
        </recommendedName>
    </domain>
    <domain>
        <recommendedName>
            <fullName evidence="20">GTP cyclohydrolase-2</fullName>
            <ecNumber evidence="20">3.5.4.25</ecNumber>
        </recommendedName>
        <alternativeName>
            <fullName evidence="20">GTP cyclohydrolase II</fullName>
        </alternativeName>
    </domain>
</protein>
<keyword evidence="8 20" id="KW-0686">Riboflavin biosynthesis</keyword>
<evidence type="ECO:0000256" key="2">
    <source>
        <dbReference type="ARBA" id="ARBA00001936"/>
    </source>
</evidence>
<feature type="binding site" evidence="20">
    <location>
        <position position="277"/>
    </location>
    <ligand>
        <name>GTP</name>
        <dbReference type="ChEBI" id="CHEBI:37565"/>
    </ligand>
</feature>
<comment type="similarity">
    <text evidence="6 20">In the N-terminal section; belongs to the DHBP synthase family.</text>
</comment>
<dbReference type="Gene3D" id="3.40.50.10990">
    <property type="entry name" value="GTP cyclohydrolase II"/>
    <property type="match status" value="1"/>
</dbReference>
<dbReference type="KEGG" id="cph:Cpha266_0600"/>
<keyword evidence="16 20" id="KW-0456">Lyase</keyword>
<dbReference type="GO" id="GO:0003935">
    <property type="term" value="F:GTP cyclohydrolase II activity"/>
    <property type="evidence" value="ECO:0007669"/>
    <property type="project" value="UniProtKB-UniRule"/>
</dbReference>
<dbReference type="GO" id="GO:0009231">
    <property type="term" value="P:riboflavin biosynthetic process"/>
    <property type="evidence" value="ECO:0007669"/>
    <property type="project" value="UniProtKB-UniRule"/>
</dbReference>
<feature type="binding site" evidence="20">
    <location>
        <position position="261"/>
    </location>
    <ligand>
        <name>Zn(2+)</name>
        <dbReference type="ChEBI" id="CHEBI:29105"/>
        <note>catalytic</note>
    </ligand>
</feature>
<dbReference type="NCBIfam" id="TIGR00505">
    <property type="entry name" value="ribA"/>
    <property type="match status" value="1"/>
</dbReference>
<evidence type="ECO:0000259" key="21">
    <source>
        <dbReference type="Pfam" id="PF00925"/>
    </source>
</evidence>
<dbReference type="RefSeq" id="WP_011744489.1">
    <property type="nucleotide sequence ID" value="NC_008639.1"/>
</dbReference>
<keyword evidence="11 20" id="KW-0378">Hydrolase</keyword>
<dbReference type="GO" id="GO:0008686">
    <property type="term" value="F:3,4-dihydroxy-2-butanone-4-phosphate synthase activity"/>
    <property type="evidence" value="ECO:0007669"/>
    <property type="project" value="UniProtKB-UniRule"/>
</dbReference>
<evidence type="ECO:0000313" key="23">
    <source>
        <dbReference type="Proteomes" id="UP000008701"/>
    </source>
</evidence>
<evidence type="ECO:0000256" key="11">
    <source>
        <dbReference type="ARBA" id="ARBA00022801"/>
    </source>
</evidence>
<sequence>MDKKIFDTIEAAVEDIRQGKLVIVIDDEDREDEGDFIAAADVVTTEMVNFITKEARGLLCVALTMGRARELQLDPMVQRNTSQHETNFTVSVDAIAVGVTTGISVSDRTMTIKMLGDPLSMADDFSRPGHIFPLRAMDGGVLRRVGHTEAAVDLARLAGCSPVGLLCEILNDDGSMARLPELIRLKEKFGLKLITIKDLVAYQMQRNKLVFRAVETKLPTIYGDFRLIAYESFIDHQNHMAFVKGDVSTDEPVLVRVHSQCATGDTFASLRCDCGNQLASALTMIENEGRGVLVYLMQEGRGIGLINKLKAYNLQDEGFDTVEANEKLGFKADLRDYGIGAQILKDLGVKKMKLLTNNPKKIVGLEGYGLEITERVSIEIAPNSINKSYLDTKRDKMGHMIGRSCGNESLFFEQITENHLNKSQQPPNQ</sequence>
<dbReference type="GO" id="GO:0030145">
    <property type="term" value="F:manganese ion binding"/>
    <property type="evidence" value="ECO:0007669"/>
    <property type="project" value="UniProtKB-UniRule"/>
</dbReference>
<feature type="binding site" evidence="20">
    <location>
        <begin position="30"/>
        <end position="31"/>
    </location>
    <ligand>
        <name>D-ribulose 5-phosphate</name>
        <dbReference type="ChEBI" id="CHEBI:58121"/>
    </ligand>
</feature>
<dbReference type="FunFam" id="3.40.50.10990:FF:000001">
    <property type="entry name" value="Riboflavin biosynthesis protein RibBA"/>
    <property type="match status" value="1"/>
</dbReference>
<dbReference type="eggNOG" id="COG0108">
    <property type="taxonomic scope" value="Bacteria"/>
</dbReference>
<evidence type="ECO:0000256" key="19">
    <source>
        <dbReference type="ARBA" id="ARBA00049295"/>
    </source>
</evidence>
<feature type="domain" description="GTP cyclohydrolase II" evidence="21">
    <location>
        <begin position="213"/>
        <end position="376"/>
    </location>
</feature>
<dbReference type="PANTHER" id="PTHR21327:SF18">
    <property type="entry name" value="3,4-DIHYDROXY-2-BUTANONE 4-PHOSPHATE SYNTHASE"/>
    <property type="match status" value="1"/>
</dbReference>
<dbReference type="NCBIfam" id="NF001591">
    <property type="entry name" value="PRK00393.1"/>
    <property type="match status" value="1"/>
</dbReference>
<feature type="active site" description="Proton acceptor; for GTP cyclohydrolase activity" evidence="20">
    <location>
        <position position="333"/>
    </location>
</feature>
<feature type="site" description="Essential for DHBP synthase activity" evidence="20">
    <location>
        <position position="168"/>
    </location>
</feature>
<dbReference type="InterPro" id="IPR000422">
    <property type="entry name" value="DHBP_synthase_RibB"/>
</dbReference>
<evidence type="ECO:0000256" key="10">
    <source>
        <dbReference type="ARBA" id="ARBA00022741"/>
    </source>
</evidence>
<comment type="cofactor">
    <cofactor evidence="20">
        <name>Zn(2+)</name>
        <dbReference type="ChEBI" id="CHEBI:29105"/>
    </cofactor>
    <text evidence="20">Binds 1 zinc ion per subunit.</text>
</comment>
<reference evidence="22 23" key="1">
    <citation type="submission" date="2006-12" db="EMBL/GenBank/DDBJ databases">
        <title>Complete sequence of Chlorobium phaeobacteroides DSM 266.</title>
        <authorList>
            <consortium name="US DOE Joint Genome Institute"/>
            <person name="Copeland A."/>
            <person name="Lucas S."/>
            <person name="Lapidus A."/>
            <person name="Barry K."/>
            <person name="Detter J.C."/>
            <person name="Glavina del Rio T."/>
            <person name="Hammon N."/>
            <person name="Israni S."/>
            <person name="Pitluck S."/>
            <person name="Goltsman E."/>
            <person name="Schmutz J."/>
            <person name="Larimer F."/>
            <person name="Land M."/>
            <person name="Hauser L."/>
            <person name="Mikhailova N."/>
            <person name="Li T."/>
            <person name="Overmann J."/>
            <person name="Bryant D.A."/>
            <person name="Richardson P."/>
        </authorList>
    </citation>
    <scope>NUCLEOTIDE SEQUENCE [LARGE SCALE GENOMIC DNA]</scope>
    <source>
        <strain evidence="22 23">DSM 266</strain>
    </source>
</reference>
<comment type="function">
    <text evidence="18 20">Catalyzes the conversion of GTP to 2,5-diamino-6-ribosylamino-4(3H)-pyrimidinone 5'-phosphate (DARP), formate and pyrophosphate.</text>
</comment>
<evidence type="ECO:0000256" key="13">
    <source>
        <dbReference type="ARBA" id="ARBA00022842"/>
    </source>
</evidence>
<feature type="binding site" evidence="20">
    <location>
        <position position="274"/>
    </location>
    <ligand>
        <name>Zn(2+)</name>
        <dbReference type="ChEBI" id="CHEBI:29105"/>
        <note>catalytic</note>
    </ligand>
</feature>
<dbReference type="Pfam" id="PF00925">
    <property type="entry name" value="GTP_cyclohydro2"/>
    <property type="match status" value="1"/>
</dbReference>
<dbReference type="InterPro" id="IPR036144">
    <property type="entry name" value="RibA-like_sf"/>
</dbReference>
<dbReference type="SUPFAM" id="SSF142695">
    <property type="entry name" value="RibA-like"/>
    <property type="match status" value="1"/>
</dbReference>
<dbReference type="HAMAP" id="MF_00180">
    <property type="entry name" value="RibB"/>
    <property type="match status" value="1"/>
</dbReference>
<dbReference type="OrthoDB" id="9793111at2"/>
<evidence type="ECO:0000256" key="17">
    <source>
        <dbReference type="ARBA" id="ARBA00023268"/>
    </source>
</evidence>
<keyword evidence="23" id="KW-1185">Reference proteome</keyword>
<dbReference type="GO" id="GO:0005525">
    <property type="term" value="F:GTP binding"/>
    <property type="evidence" value="ECO:0007669"/>
    <property type="project" value="UniProtKB-KW"/>
</dbReference>
<evidence type="ECO:0000256" key="20">
    <source>
        <dbReference type="HAMAP-Rule" id="MF_01283"/>
    </source>
</evidence>
<dbReference type="GO" id="GO:0005829">
    <property type="term" value="C:cytosol"/>
    <property type="evidence" value="ECO:0007669"/>
    <property type="project" value="TreeGrafter"/>
</dbReference>
<dbReference type="SUPFAM" id="SSF55821">
    <property type="entry name" value="YrdC/RibB"/>
    <property type="match status" value="1"/>
</dbReference>
<accession>A1BE29</accession>
<dbReference type="AlphaFoldDB" id="A1BE29"/>
<evidence type="ECO:0000313" key="22">
    <source>
        <dbReference type="EMBL" id="ABL64656.1"/>
    </source>
</evidence>
<comment type="cofactor">
    <cofactor evidence="20">
        <name>Mg(2+)</name>
        <dbReference type="ChEBI" id="CHEBI:18420"/>
    </cofactor>
    <cofactor evidence="20">
        <name>Mn(2+)</name>
        <dbReference type="ChEBI" id="CHEBI:29035"/>
    </cofactor>
    <text evidence="20">Binds 2 divalent metal cations per subunit. Magnesium or manganese.</text>
</comment>
<comment type="similarity">
    <text evidence="7 20">In the C-terminal section; belongs to the GTP cyclohydrolase II family.</text>
</comment>
<evidence type="ECO:0000256" key="7">
    <source>
        <dbReference type="ARBA" id="ARBA00008976"/>
    </source>
</evidence>
<dbReference type="HOGENOM" id="CLU_020273_1_2_10"/>
<feature type="binding site" evidence="20">
    <location>
        <position position="356"/>
    </location>
    <ligand>
        <name>GTP</name>
        <dbReference type="ChEBI" id="CHEBI:37565"/>
    </ligand>
</feature>
<evidence type="ECO:0000256" key="16">
    <source>
        <dbReference type="ARBA" id="ARBA00023239"/>
    </source>
</evidence>
<dbReference type="InterPro" id="IPR017945">
    <property type="entry name" value="DHBP_synth_RibB-like_a/b_dom"/>
</dbReference>
<evidence type="ECO:0000256" key="6">
    <source>
        <dbReference type="ARBA" id="ARBA00005520"/>
    </source>
</evidence>
<keyword evidence="12 20" id="KW-0862">Zinc</keyword>
<evidence type="ECO:0000256" key="1">
    <source>
        <dbReference type="ARBA" id="ARBA00000141"/>
    </source>
</evidence>
<feature type="region of interest" description="GTP cyclohydrolase II" evidence="20">
    <location>
        <begin position="206"/>
        <end position="429"/>
    </location>
</feature>
<dbReference type="EMBL" id="CP000492">
    <property type="protein sequence ID" value="ABL64656.1"/>
    <property type="molecule type" value="Genomic_DNA"/>
</dbReference>
<comment type="catalytic activity">
    <reaction evidence="19 20">
        <text>GTP + 4 H2O = 2,5-diamino-6-hydroxy-4-(5-phosphoribosylamino)-pyrimidine + formate + 2 phosphate + 3 H(+)</text>
        <dbReference type="Rhea" id="RHEA:23704"/>
        <dbReference type="ChEBI" id="CHEBI:15377"/>
        <dbReference type="ChEBI" id="CHEBI:15378"/>
        <dbReference type="ChEBI" id="CHEBI:15740"/>
        <dbReference type="ChEBI" id="CHEBI:37565"/>
        <dbReference type="ChEBI" id="CHEBI:43474"/>
        <dbReference type="ChEBI" id="CHEBI:58614"/>
        <dbReference type="EC" id="3.5.4.25"/>
    </reaction>
</comment>
<comment type="pathway">
    <text evidence="5 20">Cofactor biosynthesis; riboflavin biosynthesis; 2-hydroxy-3-oxobutyl phosphate from D-ribulose 5-phosphate: step 1/1.</text>
</comment>
<comment type="cofactor">
    <cofactor evidence="2">
        <name>Mn(2+)</name>
        <dbReference type="ChEBI" id="CHEBI:29035"/>
    </cofactor>
</comment>
<feature type="binding site" evidence="20">
    <location>
        <position position="35"/>
    </location>
    <ligand>
        <name>D-ribulose 5-phosphate</name>
        <dbReference type="ChEBI" id="CHEBI:58121"/>
    </ligand>
</feature>
<dbReference type="HAMAP" id="MF_00179">
    <property type="entry name" value="RibA"/>
    <property type="match status" value="1"/>
</dbReference>
<dbReference type="GO" id="GO:0008270">
    <property type="term" value="F:zinc ion binding"/>
    <property type="evidence" value="ECO:0007669"/>
    <property type="project" value="UniProtKB-UniRule"/>
</dbReference>
<dbReference type="eggNOG" id="COG0807">
    <property type="taxonomic scope" value="Bacteria"/>
</dbReference>
<dbReference type="NCBIfam" id="NF006803">
    <property type="entry name" value="PRK09311.1"/>
    <property type="match status" value="1"/>
</dbReference>
<dbReference type="GO" id="GO:0000287">
    <property type="term" value="F:magnesium ion binding"/>
    <property type="evidence" value="ECO:0007669"/>
    <property type="project" value="UniProtKB-UniRule"/>
</dbReference>
<dbReference type="CDD" id="cd00641">
    <property type="entry name" value="GTP_cyclohydro2"/>
    <property type="match status" value="1"/>
</dbReference>
<evidence type="ECO:0000256" key="15">
    <source>
        <dbReference type="ARBA" id="ARBA00023211"/>
    </source>
</evidence>
<dbReference type="InterPro" id="IPR032677">
    <property type="entry name" value="GTP_cyclohydro_II"/>
</dbReference>
<dbReference type="Proteomes" id="UP000008701">
    <property type="component" value="Chromosome"/>
</dbReference>
<feature type="binding site" evidence="20">
    <location>
        <begin position="256"/>
        <end position="260"/>
    </location>
    <ligand>
        <name>GTP</name>
        <dbReference type="ChEBI" id="CHEBI:37565"/>
    </ligand>
</feature>
<dbReference type="Gene3D" id="3.90.870.10">
    <property type="entry name" value="DHBP synthase"/>
    <property type="match status" value="1"/>
</dbReference>
<dbReference type="PANTHER" id="PTHR21327">
    <property type="entry name" value="GTP CYCLOHYDROLASE II-RELATED"/>
    <property type="match status" value="1"/>
</dbReference>
<dbReference type="EC" id="3.5.4.25" evidence="20"/>
<feature type="binding site" evidence="20">
    <location>
        <position position="31"/>
    </location>
    <ligand>
        <name>Mg(2+)</name>
        <dbReference type="ChEBI" id="CHEBI:18420"/>
        <label>1</label>
    </ligand>
</feature>
<feature type="binding site" evidence="20">
    <location>
        <position position="321"/>
    </location>
    <ligand>
        <name>GTP</name>
        <dbReference type="ChEBI" id="CHEBI:37565"/>
    </ligand>
</feature>
<comment type="catalytic activity">
    <reaction evidence="1 20">
        <text>D-ribulose 5-phosphate = (2S)-2-hydroxy-3-oxobutyl phosphate + formate + H(+)</text>
        <dbReference type="Rhea" id="RHEA:18457"/>
        <dbReference type="ChEBI" id="CHEBI:15378"/>
        <dbReference type="ChEBI" id="CHEBI:15740"/>
        <dbReference type="ChEBI" id="CHEBI:58121"/>
        <dbReference type="ChEBI" id="CHEBI:58830"/>
        <dbReference type="EC" id="4.1.99.12"/>
    </reaction>
</comment>
<feature type="binding site" evidence="20">
    <location>
        <position position="272"/>
    </location>
    <ligand>
        <name>Zn(2+)</name>
        <dbReference type="ChEBI" id="CHEBI:29105"/>
        <note>catalytic</note>
    </ligand>
</feature>
<keyword evidence="13 20" id="KW-0460">Magnesium</keyword>
<dbReference type="EC" id="4.1.99.12" evidence="20"/>
<evidence type="ECO:0000256" key="3">
    <source>
        <dbReference type="ARBA" id="ARBA00002284"/>
    </source>
</evidence>
<evidence type="ECO:0000256" key="9">
    <source>
        <dbReference type="ARBA" id="ARBA00022723"/>
    </source>
</evidence>
<feature type="binding site" evidence="20">
    <location>
        <begin position="144"/>
        <end position="148"/>
    </location>
    <ligand>
        <name>D-ribulose 5-phosphate</name>
        <dbReference type="ChEBI" id="CHEBI:58121"/>
    </ligand>
</feature>
<feature type="binding site" evidence="20">
    <location>
        <position position="361"/>
    </location>
    <ligand>
        <name>GTP</name>
        <dbReference type="ChEBI" id="CHEBI:37565"/>
    </ligand>
</feature>
<feature type="binding site" evidence="20">
    <location>
        <position position="168"/>
    </location>
    <ligand>
        <name>D-ribulose 5-phosphate</name>
        <dbReference type="ChEBI" id="CHEBI:58121"/>
    </ligand>
</feature>
<keyword evidence="15 20" id="KW-0464">Manganese</keyword>
<name>A1BE29_CHLPD</name>
<evidence type="ECO:0000256" key="4">
    <source>
        <dbReference type="ARBA" id="ARBA00004853"/>
    </source>
</evidence>
<evidence type="ECO:0000256" key="14">
    <source>
        <dbReference type="ARBA" id="ARBA00023134"/>
    </source>
</evidence>
<feature type="active site" description="Nucleophile; for GTP cyclohydrolase activity" evidence="20">
    <location>
        <position position="335"/>
    </location>
</feature>
<dbReference type="InterPro" id="IPR016299">
    <property type="entry name" value="Riboflavin_synth_RibBA"/>
</dbReference>
<keyword evidence="9 20" id="KW-0479">Metal-binding</keyword>
<dbReference type="UniPathway" id="UPA00275">
    <property type="reaction ID" value="UER00399"/>
</dbReference>
<feature type="binding site" evidence="20">
    <location>
        <position position="31"/>
    </location>
    <ligand>
        <name>Mg(2+)</name>
        <dbReference type="ChEBI" id="CHEBI:18420"/>
        <label>2</label>
    </ligand>
</feature>
<feature type="binding site" evidence="20">
    <location>
        <position position="147"/>
    </location>
    <ligand>
        <name>Mg(2+)</name>
        <dbReference type="ChEBI" id="CHEBI:18420"/>
        <label>2</label>
    </ligand>
</feature>
<dbReference type="Pfam" id="PF00926">
    <property type="entry name" value="DHBP_synthase"/>
    <property type="match status" value="1"/>
</dbReference>
<comment type="function">
    <text evidence="3 20">Catalyzes the conversion of D-ribulose 5-phosphate to formate and 3,4-dihydroxy-2-butanone 4-phosphate.</text>
</comment>
<evidence type="ECO:0000256" key="5">
    <source>
        <dbReference type="ARBA" id="ARBA00004904"/>
    </source>
</evidence>
<evidence type="ECO:0000256" key="8">
    <source>
        <dbReference type="ARBA" id="ARBA00022619"/>
    </source>
</evidence>
<evidence type="ECO:0000256" key="18">
    <source>
        <dbReference type="ARBA" id="ARBA00043932"/>
    </source>
</evidence>
<proteinExistence type="inferred from homology"/>
<dbReference type="STRING" id="290317.Cpha266_0600"/>
<comment type="pathway">
    <text evidence="4 20">Cofactor biosynthesis; riboflavin biosynthesis; 5-amino-6-(D-ribitylamino)uracil from GTP: step 1/4.</text>
</comment>
<evidence type="ECO:0000256" key="12">
    <source>
        <dbReference type="ARBA" id="ARBA00022833"/>
    </source>
</evidence>
<keyword evidence="10 20" id="KW-0547">Nucleotide-binding</keyword>
<feature type="site" description="Essential for DHBP synthase activity" evidence="20">
    <location>
        <position position="130"/>
    </location>
</feature>
<feature type="binding site" evidence="20">
    <location>
        <begin position="299"/>
        <end position="301"/>
    </location>
    <ligand>
        <name>GTP</name>
        <dbReference type="ChEBI" id="CHEBI:37565"/>
    </ligand>
</feature>
<dbReference type="PIRSF" id="PIRSF001259">
    <property type="entry name" value="RibA"/>
    <property type="match status" value="1"/>
</dbReference>
<gene>
    <name evidence="20" type="primary">ribBA</name>
    <name evidence="22" type="ordered locus">Cpha266_0600</name>
</gene>
<keyword evidence="17 20" id="KW-0511">Multifunctional enzyme</keyword>
<organism evidence="22 23">
    <name type="scientific">Chlorobium phaeobacteroides (strain DSM 266 / SMG 266 / 2430)</name>
    <dbReference type="NCBI Taxonomy" id="290317"/>
    <lineage>
        <taxon>Bacteria</taxon>
        <taxon>Pseudomonadati</taxon>
        <taxon>Chlorobiota</taxon>
        <taxon>Chlorobiia</taxon>
        <taxon>Chlorobiales</taxon>
        <taxon>Chlorobiaceae</taxon>
        <taxon>Chlorobium/Pelodictyon group</taxon>
        <taxon>Chlorobium</taxon>
    </lineage>
</organism>
<dbReference type="HAMAP" id="MF_01283">
    <property type="entry name" value="RibBA"/>
    <property type="match status" value="1"/>
</dbReference>
<keyword evidence="14 20" id="KW-0342">GTP-binding</keyword>
<dbReference type="FunFam" id="3.90.870.10:FF:000001">
    <property type="entry name" value="Riboflavin biosynthesis protein RibBA"/>
    <property type="match status" value="1"/>
</dbReference>
<feature type="region of interest" description="DHBP synthase" evidence="20">
    <location>
        <begin position="1"/>
        <end position="205"/>
    </location>
</feature>
<dbReference type="InterPro" id="IPR000926">
    <property type="entry name" value="RibA"/>
</dbReference>